<dbReference type="InterPro" id="IPR037165">
    <property type="entry name" value="AldOxase/xan_DH_Mopterin-bd_sf"/>
</dbReference>
<dbReference type="EMBL" id="LWHQ01000089">
    <property type="protein sequence ID" value="OAS14438.1"/>
    <property type="molecule type" value="Genomic_DNA"/>
</dbReference>
<comment type="caution">
    <text evidence="4">The sequence shown here is derived from an EMBL/GenBank/DDBJ whole genome shotgun (WGS) entry which is preliminary data.</text>
</comment>
<proteinExistence type="predicted"/>
<dbReference type="SUPFAM" id="SSF56003">
    <property type="entry name" value="Molybdenum cofactor-binding domain"/>
    <property type="match status" value="1"/>
</dbReference>
<dbReference type="OrthoDB" id="9758509at2"/>
<accession>A0A179RZT4</accession>
<name>A0A179RZT4_9HYPH</name>
<dbReference type="PANTHER" id="PTHR11908:SF132">
    <property type="entry name" value="ALDEHYDE OXIDASE 1-RELATED"/>
    <property type="match status" value="1"/>
</dbReference>
<evidence type="ECO:0000259" key="3">
    <source>
        <dbReference type="SMART" id="SM01008"/>
    </source>
</evidence>
<dbReference type="AlphaFoldDB" id="A0A179RZT4"/>
<keyword evidence="2" id="KW-0560">Oxidoreductase</keyword>
<dbReference type="Gene3D" id="3.30.365.10">
    <property type="entry name" value="Aldehyde oxidase/xanthine dehydrogenase, molybdopterin binding domain"/>
    <property type="match status" value="4"/>
</dbReference>
<reference evidence="4 5" key="1">
    <citation type="submission" date="2016-04" db="EMBL/GenBank/DDBJ databases">
        <authorList>
            <person name="Evans L.H."/>
            <person name="Alamgir A."/>
            <person name="Owens N."/>
            <person name="Weber N.D."/>
            <person name="Virtaneva K."/>
            <person name="Barbian K."/>
            <person name="Babar A."/>
            <person name="Rosenke K."/>
        </authorList>
    </citation>
    <scope>NUCLEOTIDE SEQUENCE [LARGE SCALE GENOMIC DNA]</scope>
    <source>
        <strain evidence="4 5">PMB02</strain>
    </source>
</reference>
<dbReference type="SUPFAM" id="SSF54665">
    <property type="entry name" value="CO dehydrogenase molybdoprotein N-domain-like"/>
    <property type="match status" value="1"/>
</dbReference>
<dbReference type="InterPro" id="IPR016208">
    <property type="entry name" value="Ald_Oxase/xanthine_DH-like"/>
</dbReference>
<dbReference type="STRING" id="427683.A5481_30365"/>
<dbReference type="Gene3D" id="3.90.1170.50">
    <property type="entry name" value="Aldehyde oxidase/xanthine dehydrogenase, a/b hammerhead"/>
    <property type="match status" value="1"/>
</dbReference>
<feature type="domain" description="Aldehyde oxidase/xanthine dehydrogenase a/b hammerhead" evidence="3">
    <location>
        <begin position="22"/>
        <end position="140"/>
    </location>
</feature>
<dbReference type="GO" id="GO:0016491">
    <property type="term" value="F:oxidoreductase activity"/>
    <property type="evidence" value="ECO:0007669"/>
    <property type="project" value="UniProtKB-KW"/>
</dbReference>
<dbReference type="PANTHER" id="PTHR11908">
    <property type="entry name" value="XANTHINE DEHYDROGENASE"/>
    <property type="match status" value="1"/>
</dbReference>
<dbReference type="GO" id="GO:0005506">
    <property type="term" value="F:iron ion binding"/>
    <property type="evidence" value="ECO:0007669"/>
    <property type="project" value="InterPro"/>
</dbReference>
<protein>
    <submittedName>
        <fullName evidence="4">Carbon monoxide dehydrogenase</fullName>
    </submittedName>
</protein>
<dbReference type="Pfam" id="PF01315">
    <property type="entry name" value="Ald_Xan_dh_C"/>
    <property type="match status" value="1"/>
</dbReference>
<dbReference type="Pfam" id="PF02738">
    <property type="entry name" value="MoCoBD_1"/>
    <property type="match status" value="1"/>
</dbReference>
<dbReference type="InterPro" id="IPR008274">
    <property type="entry name" value="AldOxase/xan_DH_MoCoBD1"/>
</dbReference>
<organism evidence="4 5">
    <name type="scientific">Methylobacterium platani</name>
    <dbReference type="NCBI Taxonomy" id="427683"/>
    <lineage>
        <taxon>Bacteria</taxon>
        <taxon>Pseudomonadati</taxon>
        <taxon>Pseudomonadota</taxon>
        <taxon>Alphaproteobacteria</taxon>
        <taxon>Hyphomicrobiales</taxon>
        <taxon>Methylobacteriaceae</taxon>
        <taxon>Methylobacterium</taxon>
    </lineage>
</organism>
<keyword evidence="1" id="KW-0500">Molybdenum</keyword>
<evidence type="ECO:0000256" key="1">
    <source>
        <dbReference type="ARBA" id="ARBA00022505"/>
    </source>
</evidence>
<dbReference type="InterPro" id="IPR000674">
    <property type="entry name" value="Ald_Oxase/Xan_DH_a/b"/>
</dbReference>
<evidence type="ECO:0000256" key="2">
    <source>
        <dbReference type="ARBA" id="ARBA00023002"/>
    </source>
</evidence>
<evidence type="ECO:0000313" key="5">
    <source>
        <dbReference type="Proteomes" id="UP000078316"/>
    </source>
</evidence>
<dbReference type="InterPro" id="IPR046867">
    <property type="entry name" value="AldOxase/xan_DH_MoCoBD2"/>
</dbReference>
<evidence type="ECO:0000313" key="4">
    <source>
        <dbReference type="EMBL" id="OAS14438.1"/>
    </source>
</evidence>
<dbReference type="SMART" id="SM01008">
    <property type="entry name" value="Ald_Xan_dh_C"/>
    <property type="match status" value="1"/>
</dbReference>
<sequence>MTVTKFGLGQPLRRVEDRRLITGEGHYGDDHAPEGCLHAALLRSPHAHAKFTVTDLDAARAMPGVHLVLTAEDVANLTDIKCQAPLPNGDGSQNHVANIPLLAKGTAKHIGDAVAFVVADTVAQARDAVEAIGIDYEVLPAVVGIRGAIAGGATAVWDEQPDNISFDSTMGDKAPVDAAFAKAAKVVKVEVENQRLVTNYMETRSVVAEYDAGTKRFTLTIPSQGVHGLRKTLTGVLGIEKDQIRVVTGDVGGGFGTKTFTYREYPLAAEAARRLGKPVKWVSERGEHFVACTQGRDNLSVGEVALDADGTFLAMRFDVIGDLGAYLSQYGPYIPYLGATMLTGVYKTPAVFVRVRGIYTNTVPVDAYRGAGRPEAAYLIERLVDRAARETGMSPAEIRRRNFIPPSAMPYTTPIGDRTYDTGDFAGHMGRAVEASDWAGFEARAAESRAKGLVRGIGLATYIECTAWGEGEDVKITLDQDGGATVYVGTQSNGQGHATAYAQFAAEHLDLPLERIRVVQGDTDRVATGAGTGGSRSIPVGGISVGAASQNLAGKLKELASEELEAGVQDLEIAEGAVRVAGTDRSIDFAAIASLPKATEAMRTGQGDFVPPSATYPNGTHVAEVEIDPDTGITEIVRYTVCDDFGIVVNPLLLAGQVHGGVVQGIGQALHERTVYDAEGQLLTASFMDYAMPRAGDVPFFHFETKNVPSTTNPMGIKGAGEAGSIGSCPAVMNAVVDALDRSVGLRDIDMPATPARMFAALAPLRKAAAA</sequence>
<gene>
    <name evidence="4" type="ORF">A5481_30365</name>
</gene>
<dbReference type="InterPro" id="IPR036856">
    <property type="entry name" value="Ald_Oxase/Xan_DH_a/b_sf"/>
</dbReference>
<dbReference type="RefSeq" id="WP_048436562.1">
    <property type="nucleotide sequence ID" value="NZ_LWHQ01000089.1"/>
</dbReference>
<dbReference type="Pfam" id="PF20256">
    <property type="entry name" value="MoCoBD_2"/>
    <property type="match status" value="1"/>
</dbReference>
<dbReference type="Proteomes" id="UP000078316">
    <property type="component" value="Unassembled WGS sequence"/>
</dbReference>